<dbReference type="AlphaFoldDB" id="A0A916Q7Y0"/>
<feature type="transmembrane region" description="Helical" evidence="1">
    <location>
        <begin position="57"/>
        <end position="75"/>
    </location>
</feature>
<dbReference type="EMBL" id="BLYI01000027">
    <property type="protein sequence ID" value="GFO84721.1"/>
    <property type="molecule type" value="Genomic_DNA"/>
</dbReference>
<feature type="transmembrane region" description="Helical" evidence="1">
    <location>
        <begin position="126"/>
        <end position="144"/>
    </location>
</feature>
<evidence type="ECO:0000256" key="1">
    <source>
        <dbReference type="SAM" id="Phobius"/>
    </source>
</evidence>
<feature type="transmembrane region" description="Helical" evidence="1">
    <location>
        <begin position="21"/>
        <end position="45"/>
    </location>
</feature>
<dbReference type="Pfam" id="PF06541">
    <property type="entry name" value="ABC_trans_CmpB"/>
    <property type="match status" value="1"/>
</dbReference>
<feature type="transmembrane region" description="Helical" evidence="1">
    <location>
        <begin position="165"/>
        <end position="186"/>
    </location>
</feature>
<proteinExistence type="predicted"/>
<dbReference type="Proteomes" id="UP000613208">
    <property type="component" value="Unassembled WGS sequence"/>
</dbReference>
<name>A0A916Q7Y0_9FIRM</name>
<feature type="transmembrane region" description="Helical" evidence="1">
    <location>
        <begin position="87"/>
        <end position="106"/>
    </location>
</feature>
<keyword evidence="1" id="KW-0812">Transmembrane</keyword>
<evidence type="ECO:0008006" key="4">
    <source>
        <dbReference type="Google" id="ProtNLM"/>
    </source>
</evidence>
<gene>
    <name evidence="2" type="ORF">ANBU17_10680</name>
</gene>
<keyword evidence="1" id="KW-1133">Transmembrane helix</keyword>
<sequence length="228" mass="26774">MEKALTIRKENTKRGADANTFYKLFWIYIICGTLGFVIETIWCWIDFRHFSSRTSDLFFPISWVWGLGGVILYLATMKNRWNHGLYIFLKCACLSAGFEFLCGYLGEYVLEVTFWDYSAMPLHIGRFVNLPFCFMWGVFGIIWVRKICPVIDQKCEKPEKTVTQWILKIFLMFILLTQLITGIALFRMHTRQLGKEADSRIDYVLDHYFGDQMLQSFFPKMKGIVPGK</sequence>
<evidence type="ECO:0000313" key="2">
    <source>
        <dbReference type="EMBL" id="GFO84721.1"/>
    </source>
</evidence>
<dbReference type="RefSeq" id="WP_201310446.1">
    <property type="nucleotide sequence ID" value="NZ_BLYI01000027.1"/>
</dbReference>
<reference evidence="2" key="1">
    <citation type="submission" date="2020-06" db="EMBL/GenBank/DDBJ databases">
        <title>Characterization of fructooligosaccharide metabolism and fructooligosaccharide-degrading enzymes in human commensal butyrate producers.</title>
        <authorList>
            <person name="Tanno H."/>
            <person name="Fujii T."/>
            <person name="Hirano K."/>
            <person name="Maeno S."/>
            <person name="Tonozuka T."/>
            <person name="Sakamoto M."/>
            <person name="Ohkuma M."/>
            <person name="Tochio T."/>
            <person name="Endo A."/>
        </authorList>
    </citation>
    <scope>NUCLEOTIDE SEQUENCE</scope>
    <source>
        <strain evidence="2">JCM 17466</strain>
    </source>
</reference>
<accession>A0A916Q7Y0</accession>
<evidence type="ECO:0000313" key="3">
    <source>
        <dbReference type="Proteomes" id="UP000613208"/>
    </source>
</evidence>
<keyword evidence="3" id="KW-1185">Reference proteome</keyword>
<comment type="caution">
    <text evidence="2">The sequence shown here is derived from an EMBL/GenBank/DDBJ whole genome shotgun (WGS) entry which is preliminary data.</text>
</comment>
<keyword evidence="1" id="KW-0472">Membrane</keyword>
<dbReference type="InterPro" id="IPR010540">
    <property type="entry name" value="CmpB_TMEM229"/>
</dbReference>
<protein>
    <recommendedName>
        <fullName evidence="4">ABC-transporter type IV</fullName>
    </recommendedName>
</protein>
<organism evidence="2 3">
    <name type="scientific">Anaerostipes butyraticus</name>
    <dbReference type="NCBI Taxonomy" id="645466"/>
    <lineage>
        <taxon>Bacteria</taxon>
        <taxon>Bacillati</taxon>
        <taxon>Bacillota</taxon>
        <taxon>Clostridia</taxon>
        <taxon>Lachnospirales</taxon>
        <taxon>Lachnospiraceae</taxon>
        <taxon>Anaerostipes</taxon>
    </lineage>
</organism>